<reference evidence="1 2" key="1">
    <citation type="journal article" date="2015" name="Genome Announc.">
        <title>Expanding the biotechnology potential of lactobacilli through comparative genomics of 213 strains and associated genera.</title>
        <authorList>
            <person name="Sun Z."/>
            <person name="Harris H.M."/>
            <person name="McCann A."/>
            <person name="Guo C."/>
            <person name="Argimon S."/>
            <person name="Zhang W."/>
            <person name="Yang X."/>
            <person name="Jeffery I.B."/>
            <person name="Cooney J.C."/>
            <person name="Kagawa T.F."/>
            <person name="Liu W."/>
            <person name="Song Y."/>
            <person name="Salvetti E."/>
            <person name="Wrobel A."/>
            <person name="Rasinkangas P."/>
            <person name="Parkhill J."/>
            <person name="Rea M.C."/>
            <person name="O'Sullivan O."/>
            <person name="Ritari J."/>
            <person name="Douillard F.P."/>
            <person name="Paul Ross R."/>
            <person name="Yang R."/>
            <person name="Briner A.E."/>
            <person name="Felis G.E."/>
            <person name="de Vos W.M."/>
            <person name="Barrangou R."/>
            <person name="Klaenhammer T.R."/>
            <person name="Caufield P.W."/>
            <person name="Cui Y."/>
            <person name="Zhang H."/>
            <person name="O'Toole P.W."/>
        </authorList>
    </citation>
    <scope>NUCLEOTIDE SEQUENCE [LARGE SCALE GENOMIC DNA]</scope>
    <source>
        <strain evidence="1 2">DSM 20178</strain>
    </source>
</reference>
<dbReference type="EMBL" id="AZCT01000006">
    <property type="protein sequence ID" value="KRK12589.1"/>
    <property type="molecule type" value="Genomic_DNA"/>
</dbReference>
<organism evidence="1 2">
    <name type="scientific">Lacticaseibacillus zeae DSM 20178 = KCTC 3804</name>
    <dbReference type="NCBI Taxonomy" id="1423816"/>
    <lineage>
        <taxon>Bacteria</taxon>
        <taxon>Bacillati</taxon>
        <taxon>Bacillota</taxon>
        <taxon>Bacilli</taxon>
        <taxon>Lactobacillales</taxon>
        <taxon>Lactobacillaceae</taxon>
        <taxon>Lacticaseibacillus</taxon>
    </lineage>
</organism>
<dbReference type="AlphaFoldDB" id="A0A0R1ETG5"/>
<protein>
    <submittedName>
        <fullName evidence="1">Uncharacterized protein</fullName>
    </submittedName>
</protein>
<evidence type="ECO:0000313" key="1">
    <source>
        <dbReference type="EMBL" id="KRK12589.1"/>
    </source>
</evidence>
<accession>A0A0R1ETG5</accession>
<evidence type="ECO:0000313" key="2">
    <source>
        <dbReference type="Proteomes" id="UP000051984"/>
    </source>
</evidence>
<sequence length="58" mass="6842">MKPALSPQKNQHETRLEVWHMLAYLLGMSAEFTYKSFRHKAKTDKIIAVIKVVYSSYR</sequence>
<comment type="caution">
    <text evidence="1">The sequence shown here is derived from an EMBL/GenBank/DDBJ whole genome shotgun (WGS) entry which is preliminary data.</text>
</comment>
<dbReference type="Proteomes" id="UP000051984">
    <property type="component" value="Unassembled WGS sequence"/>
</dbReference>
<proteinExistence type="predicted"/>
<gene>
    <name evidence="1" type="ORF">FD51_GL002722</name>
</gene>
<name>A0A0R1ETG5_LACZE</name>
<dbReference type="PATRIC" id="fig|1423816.3.peg.2829"/>